<feature type="transmembrane region" description="Helical" evidence="1">
    <location>
        <begin position="254"/>
        <end position="279"/>
    </location>
</feature>
<dbReference type="KEGG" id="tad:TRIADDRAFT_56541"/>
<feature type="transmembrane region" description="Helical" evidence="1">
    <location>
        <begin position="291"/>
        <end position="315"/>
    </location>
</feature>
<sequence length="387" mass="43789">MAVLVDRVENSCGKFFRILRDLSTKISNTQRYKNQIRLWNFLFICLVLTDTIINGRILSQSTLFNNFLHRLEDTNGHFYNTSPCSQSGHSRCCGIYRISILLHEYEGVYVTYIFIFSITMIVNFFLFIRCSALIIYTSQLYDSKVFRLAALISIPQPMLLQSVPLTCLTIALRHLENMPMGLRCLQCRVNYISNNTVCSNLLAVYGFDFDLLAKVVLMLMIGYATSLRLLGFQLHYDEGDVNSNDQGNSAAKTVVLYIFESLGLTAITSVPVCIIGWTYHQSTSIDPTLSTGLYVLFIILPIIASLTIVATAAALAMREQKAYIAENNLDINKEDVAFACNTLTIFILEVLMLIMVIIGLYTFVPILLVFALFYQTVLYFTLLLKLV</sequence>
<dbReference type="Proteomes" id="UP000009022">
    <property type="component" value="Unassembled WGS sequence"/>
</dbReference>
<feature type="transmembrane region" description="Helical" evidence="1">
    <location>
        <begin position="38"/>
        <end position="58"/>
    </location>
</feature>
<dbReference type="PhylomeDB" id="B3RYF6"/>
<evidence type="ECO:0000313" key="3">
    <source>
        <dbReference type="Proteomes" id="UP000009022"/>
    </source>
</evidence>
<feature type="transmembrane region" description="Helical" evidence="1">
    <location>
        <begin position="109"/>
        <end position="136"/>
    </location>
</feature>
<feature type="transmembrane region" description="Helical" evidence="1">
    <location>
        <begin position="364"/>
        <end position="384"/>
    </location>
</feature>
<keyword evidence="1" id="KW-0472">Membrane</keyword>
<proteinExistence type="predicted"/>
<dbReference type="CTD" id="6753693"/>
<keyword evidence="1" id="KW-0812">Transmembrane</keyword>
<dbReference type="AlphaFoldDB" id="B3RYF6"/>
<dbReference type="InParanoid" id="B3RYF6"/>
<dbReference type="EMBL" id="DS985245">
    <property type="protein sequence ID" value="EDV25030.1"/>
    <property type="molecule type" value="Genomic_DNA"/>
</dbReference>
<reference evidence="2 3" key="1">
    <citation type="journal article" date="2008" name="Nature">
        <title>The Trichoplax genome and the nature of placozoans.</title>
        <authorList>
            <person name="Srivastava M."/>
            <person name="Begovic E."/>
            <person name="Chapman J."/>
            <person name="Putnam N.H."/>
            <person name="Hellsten U."/>
            <person name="Kawashima T."/>
            <person name="Kuo A."/>
            <person name="Mitros T."/>
            <person name="Salamov A."/>
            <person name="Carpenter M.L."/>
            <person name="Signorovitch A.Y."/>
            <person name="Moreno M.A."/>
            <person name="Kamm K."/>
            <person name="Grimwood J."/>
            <person name="Schmutz J."/>
            <person name="Shapiro H."/>
            <person name="Grigoriev I.V."/>
            <person name="Buss L.W."/>
            <person name="Schierwater B."/>
            <person name="Dellaporta S.L."/>
            <person name="Rokhsar D.S."/>
        </authorList>
    </citation>
    <scope>NUCLEOTIDE SEQUENCE [LARGE SCALE GENOMIC DNA]</scope>
    <source>
        <strain evidence="2 3">Grell-BS-1999</strain>
    </source>
</reference>
<keyword evidence="3" id="KW-1185">Reference proteome</keyword>
<gene>
    <name evidence="2" type="ORF">TRIADDRAFT_56541</name>
</gene>
<organism evidence="2 3">
    <name type="scientific">Trichoplax adhaerens</name>
    <name type="common">Trichoplax reptans</name>
    <dbReference type="NCBI Taxonomy" id="10228"/>
    <lineage>
        <taxon>Eukaryota</taxon>
        <taxon>Metazoa</taxon>
        <taxon>Placozoa</taxon>
        <taxon>Uniplacotomia</taxon>
        <taxon>Trichoplacea</taxon>
        <taxon>Trichoplacidae</taxon>
        <taxon>Trichoplax</taxon>
    </lineage>
</organism>
<evidence type="ECO:0000256" key="1">
    <source>
        <dbReference type="SAM" id="Phobius"/>
    </source>
</evidence>
<name>B3RYF6_TRIAD</name>
<accession>B3RYF6</accession>
<keyword evidence="1" id="KW-1133">Transmembrane helix</keyword>
<dbReference type="GeneID" id="6753693"/>
<feature type="transmembrane region" description="Helical" evidence="1">
    <location>
        <begin position="336"/>
        <end position="358"/>
    </location>
</feature>
<dbReference type="HOGENOM" id="CLU_714416_0_0_1"/>
<evidence type="ECO:0000313" key="2">
    <source>
        <dbReference type="EMBL" id="EDV25030.1"/>
    </source>
</evidence>
<dbReference type="RefSeq" id="XP_002112920.1">
    <property type="nucleotide sequence ID" value="XM_002112884.1"/>
</dbReference>
<protein>
    <submittedName>
        <fullName evidence="2">Uncharacterized protein</fullName>
    </submittedName>
</protein>